<feature type="transmembrane region" description="Helical" evidence="1">
    <location>
        <begin position="12"/>
        <end position="32"/>
    </location>
</feature>
<proteinExistence type="predicted"/>
<organism evidence="2">
    <name type="scientific">Mycobacterium leprae</name>
    <dbReference type="NCBI Taxonomy" id="1769"/>
    <lineage>
        <taxon>Bacteria</taxon>
        <taxon>Bacillati</taxon>
        <taxon>Actinomycetota</taxon>
        <taxon>Actinomycetes</taxon>
        <taxon>Mycobacteriales</taxon>
        <taxon>Mycobacteriaceae</taxon>
        <taxon>Mycobacterium</taxon>
    </lineage>
</organism>
<protein>
    <submittedName>
        <fullName evidence="2">U1764p</fullName>
    </submittedName>
</protein>
<reference evidence="2" key="1">
    <citation type="submission" date="1994-09" db="EMBL/GenBank/DDBJ databases">
        <authorList>
            <person name="Robison K."/>
        </authorList>
    </citation>
    <scope>NUCLEOTIDE SEQUENCE</scope>
</reference>
<dbReference type="EMBL" id="U15181">
    <property type="protein sequence ID" value="AAA62931.1"/>
    <property type="molecule type" value="Genomic_DNA"/>
</dbReference>
<accession>Q49998</accession>
<keyword evidence="1" id="KW-0472">Membrane</keyword>
<keyword evidence="1" id="KW-0812">Transmembrane</keyword>
<evidence type="ECO:0000313" key="2">
    <source>
        <dbReference type="EMBL" id="AAA62931.1"/>
    </source>
</evidence>
<name>Q49998_MYCLR</name>
<keyword evidence="1" id="KW-1133">Transmembrane helix</keyword>
<dbReference type="AlphaFoldDB" id="Q49998"/>
<reference evidence="2" key="2">
    <citation type="submission" date="1995-04" db="EMBL/GenBank/DDBJ databases">
        <authorList>
            <person name="Smith D.R."/>
        </authorList>
    </citation>
    <scope>NUCLEOTIDE SEQUENCE</scope>
</reference>
<sequence length="53" mass="5527">MVYLCTVDNVYAYRVIAVLVVTTVYVVAATSFSGLPRAGLVPALDPIGLLAGL</sequence>
<evidence type="ECO:0000256" key="1">
    <source>
        <dbReference type="SAM" id="Phobius"/>
    </source>
</evidence>